<evidence type="ECO:0000313" key="2">
    <source>
        <dbReference type="Proteomes" id="UP000250235"/>
    </source>
</evidence>
<name>A0A2Z7B9Z0_9LAMI</name>
<dbReference type="EMBL" id="KV007744">
    <property type="protein sequence ID" value="KZV31102.1"/>
    <property type="molecule type" value="Genomic_DNA"/>
</dbReference>
<gene>
    <name evidence="1" type="ORF">F511_18255</name>
</gene>
<proteinExistence type="predicted"/>
<organism evidence="1 2">
    <name type="scientific">Dorcoceras hygrometricum</name>
    <dbReference type="NCBI Taxonomy" id="472368"/>
    <lineage>
        <taxon>Eukaryota</taxon>
        <taxon>Viridiplantae</taxon>
        <taxon>Streptophyta</taxon>
        <taxon>Embryophyta</taxon>
        <taxon>Tracheophyta</taxon>
        <taxon>Spermatophyta</taxon>
        <taxon>Magnoliopsida</taxon>
        <taxon>eudicotyledons</taxon>
        <taxon>Gunneridae</taxon>
        <taxon>Pentapetalae</taxon>
        <taxon>asterids</taxon>
        <taxon>lamiids</taxon>
        <taxon>Lamiales</taxon>
        <taxon>Gesneriaceae</taxon>
        <taxon>Didymocarpoideae</taxon>
        <taxon>Trichosporeae</taxon>
        <taxon>Loxocarpinae</taxon>
        <taxon>Dorcoceras</taxon>
    </lineage>
</organism>
<protein>
    <submittedName>
        <fullName evidence="1">Uncharacterized protein</fullName>
    </submittedName>
</protein>
<dbReference type="Proteomes" id="UP000250235">
    <property type="component" value="Unassembled WGS sequence"/>
</dbReference>
<dbReference type="AlphaFoldDB" id="A0A2Z7B9Z0"/>
<keyword evidence="2" id="KW-1185">Reference proteome</keyword>
<accession>A0A2Z7B9Z0</accession>
<sequence length="143" mass="16207">MRSTVLPLVLNTSILLTQSLRKRYRTKLLSKRSPELPLLLKSSLLPSEIGEDKVRTHRQLWLKADTRSDLSNTPDLEHTLHQRSTTKRRRAEVHYSTGHVIPLTPNLLSLNGIASLLVKTPRSDTNTDQRSLIPKTTSHCLSV</sequence>
<evidence type="ECO:0000313" key="1">
    <source>
        <dbReference type="EMBL" id="KZV31102.1"/>
    </source>
</evidence>
<reference evidence="1 2" key="1">
    <citation type="journal article" date="2015" name="Proc. Natl. Acad. Sci. U.S.A.">
        <title>The resurrection genome of Boea hygrometrica: A blueprint for survival of dehydration.</title>
        <authorList>
            <person name="Xiao L."/>
            <person name="Yang G."/>
            <person name="Zhang L."/>
            <person name="Yang X."/>
            <person name="Zhao S."/>
            <person name="Ji Z."/>
            <person name="Zhou Q."/>
            <person name="Hu M."/>
            <person name="Wang Y."/>
            <person name="Chen M."/>
            <person name="Xu Y."/>
            <person name="Jin H."/>
            <person name="Xiao X."/>
            <person name="Hu G."/>
            <person name="Bao F."/>
            <person name="Hu Y."/>
            <person name="Wan P."/>
            <person name="Li L."/>
            <person name="Deng X."/>
            <person name="Kuang T."/>
            <person name="Xiang C."/>
            <person name="Zhu J.K."/>
            <person name="Oliver M.J."/>
            <person name="He Y."/>
        </authorList>
    </citation>
    <scope>NUCLEOTIDE SEQUENCE [LARGE SCALE GENOMIC DNA]</scope>
    <source>
        <strain evidence="2">cv. XS01</strain>
    </source>
</reference>